<dbReference type="EMBL" id="LAZR01011832">
    <property type="protein sequence ID" value="KKM58094.1"/>
    <property type="molecule type" value="Genomic_DNA"/>
</dbReference>
<protein>
    <submittedName>
        <fullName evidence="1">Uncharacterized protein</fullName>
    </submittedName>
</protein>
<accession>A0A0F9L6L2</accession>
<proteinExistence type="predicted"/>
<gene>
    <name evidence="1" type="ORF">LCGC14_1549880</name>
</gene>
<dbReference type="AlphaFoldDB" id="A0A0F9L6L2"/>
<evidence type="ECO:0000313" key="1">
    <source>
        <dbReference type="EMBL" id="KKM58094.1"/>
    </source>
</evidence>
<comment type="caution">
    <text evidence="1">The sequence shown here is derived from an EMBL/GenBank/DDBJ whole genome shotgun (WGS) entry which is preliminary data.</text>
</comment>
<sequence length="35" mass="3899">IQDMFFTAYLGGGDSEVLIYKANGRHSIKRHGIFG</sequence>
<reference evidence="1" key="1">
    <citation type="journal article" date="2015" name="Nature">
        <title>Complex archaea that bridge the gap between prokaryotes and eukaryotes.</title>
        <authorList>
            <person name="Spang A."/>
            <person name="Saw J.H."/>
            <person name="Jorgensen S.L."/>
            <person name="Zaremba-Niedzwiedzka K."/>
            <person name="Martijn J."/>
            <person name="Lind A.E."/>
            <person name="van Eijk R."/>
            <person name="Schleper C."/>
            <person name="Guy L."/>
            <person name="Ettema T.J."/>
        </authorList>
    </citation>
    <scope>NUCLEOTIDE SEQUENCE</scope>
</reference>
<feature type="non-terminal residue" evidence="1">
    <location>
        <position position="1"/>
    </location>
</feature>
<name>A0A0F9L6L2_9ZZZZ</name>
<organism evidence="1">
    <name type="scientific">marine sediment metagenome</name>
    <dbReference type="NCBI Taxonomy" id="412755"/>
    <lineage>
        <taxon>unclassified sequences</taxon>
        <taxon>metagenomes</taxon>
        <taxon>ecological metagenomes</taxon>
    </lineage>
</organism>